<dbReference type="InterPro" id="IPR036396">
    <property type="entry name" value="Cyt_P450_sf"/>
</dbReference>
<dbReference type="GO" id="GO:0020037">
    <property type="term" value="F:heme binding"/>
    <property type="evidence" value="ECO:0007669"/>
    <property type="project" value="InterPro"/>
</dbReference>
<dbReference type="EMBL" id="CP032427">
    <property type="protein sequence ID" value="AYC36444.1"/>
    <property type="molecule type" value="Genomic_DNA"/>
</dbReference>
<keyword evidence="2" id="KW-0479">Metal-binding</keyword>
<reference evidence="3 6" key="2">
    <citation type="submission" date="2018-09" db="EMBL/GenBank/DDBJ databases">
        <title>Production of Trimethoprim by Streptomyces sp. 3E-1.</title>
        <authorList>
            <person name="Kang H.J."/>
            <person name="Kim S.B."/>
        </authorList>
    </citation>
    <scope>NUCLEOTIDE SEQUENCE [LARGE SCALE GENOMIC DNA]</scope>
    <source>
        <strain evidence="3 6">3E-1</strain>
    </source>
</reference>
<sequence length="396" mass="43656">MLSTTTPVSDVDIFDDEVLNNPYPVYEELRELGPAVHLSRHNCWVLPRYAQVRAASGDHERFSSVDSVGLDPALNERRRGGVLASDPPEHDVLRGVLSESLAPRALAGLRADIGRRAEELVAPLVERGTFDVVRDLARVFPVSVVADLIGMPLAAREQVLRFADAFFNTFGPLNERTRRSLPVAETLFDELAALMSRDNLEPGGWGEAVHRAADRGVIGEHQVVPLLRAYLVASMDTTINAIGSGLWLLAQRPEAWRALREDRGLVPPVFEEILRCESPVQVFFRRTTCPVRYEDVVIPEQAQVGLLFGSANRDPREWTDPDRFQVDRAPTGHVGFGYGVHGCAGQGLARIEAQAVLSALLDRVERIELAGPPRRHLNNVIRGLDSLPVTVTTGKV</sequence>
<dbReference type="Proteomes" id="UP000054375">
    <property type="component" value="Unassembled WGS sequence"/>
</dbReference>
<dbReference type="AlphaFoldDB" id="A0A101S0T7"/>
<keyword evidence="2" id="KW-0408">Iron</keyword>
<reference evidence="4 5" key="1">
    <citation type="submission" date="2015-10" db="EMBL/GenBank/DDBJ databases">
        <title>Draft genome sequence of Streptomyces griseorubiginosus DSM 40469, type strain for the species Streptomyces griseorubiginosus.</title>
        <authorList>
            <person name="Ruckert C."/>
            <person name="Winkler A."/>
            <person name="Kalinowski J."/>
            <person name="Kampfer P."/>
            <person name="Glaeser S."/>
        </authorList>
    </citation>
    <scope>NUCLEOTIDE SEQUENCE [LARGE SCALE GENOMIC DNA]</scope>
    <source>
        <strain evidence="4 5">DSM 40469</strain>
    </source>
</reference>
<dbReference type="InterPro" id="IPR017972">
    <property type="entry name" value="Cyt_P450_CS"/>
</dbReference>
<dbReference type="InterPro" id="IPR002397">
    <property type="entry name" value="Cyt_P450_B"/>
</dbReference>
<keyword evidence="2 4" id="KW-0503">Monooxygenase</keyword>
<dbReference type="InterPro" id="IPR001128">
    <property type="entry name" value="Cyt_P450"/>
</dbReference>
<evidence type="ECO:0000313" key="3">
    <source>
        <dbReference type="EMBL" id="AYC36444.1"/>
    </source>
</evidence>
<dbReference type="PROSITE" id="PS00086">
    <property type="entry name" value="CYTOCHROME_P450"/>
    <property type="match status" value="1"/>
</dbReference>
<keyword evidence="5" id="KW-1185">Reference proteome</keyword>
<dbReference type="Pfam" id="PF00067">
    <property type="entry name" value="p450"/>
    <property type="match status" value="1"/>
</dbReference>
<dbReference type="OrthoDB" id="9801155at2"/>
<dbReference type="EC" id="1.14.99.15" evidence="3"/>
<organism evidence="4 5">
    <name type="scientific">Streptomyces griseorubiginosus</name>
    <dbReference type="NCBI Taxonomy" id="67304"/>
    <lineage>
        <taxon>Bacteria</taxon>
        <taxon>Bacillati</taxon>
        <taxon>Actinomycetota</taxon>
        <taxon>Actinomycetes</taxon>
        <taxon>Kitasatosporales</taxon>
        <taxon>Streptomycetaceae</taxon>
        <taxon>Streptomyces</taxon>
    </lineage>
</organism>
<keyword evidence="2" id="KW-0349">Heme</keyword>
<dbReference type="PANTHER" id="PTHR46696">
    <property type="entry name" value="P450, PUTATIVE (EUROFUNG)-RELATED"/>
    <property type="match status" value="1"/>
</dbReference>
<evidence type="ECO:0000313" key="4">
    <source>
        <dbReference type="EMBL" id="KUN65240.1"/>
    </source>
</evidence>
<dbReference type="GeneID" id="91279633"/>
<evidence type="ECO:0000313" key="6">
    <source>
        <dbReference type="Proteomes" id="UP000265765"/>
    </source>
</evidence>
<dbReference type="RefSeq" id="WP_062239423.1">
    <property type="nucleotide sequence ID" value="NZ_CP032427.1"/>
</dbReference>
<proteinExistence type="inferred from homology"/>
<gene>
    <name evidence="4" type="ORF">AQJ54_20595</name>
    <name evidence="3" type="ORF">DWG14_00654</name>
</gene>
<dbReference type="KEGG" id="sge:DWG14_00654"/>
<name>A0A101S0T7_9ACTN</name>
<evidence type="ECO:0000256" key="1">
    <source>
        <dbReference type="ARBA" id="ARBA00010617"/>
    </source>
</evidence>
<dbReference type="PRINTS" id="PR00359">
    <property type="entry name" value="BP450"/>
</dbReference>
<comment type="similarity">
    <text evidence="1 2">Belongs to the cytochrome P450 family.</text>
</comment>
<keyword evidence="2 3" id="KW-0560">Oxidoreductase</keyword>
<dbReference type="Proteomes" id="UP000265765">
    <property type="component" value="Chromosome"/>
</dbReference>
<evidence type="ECO:0000313" key="5">
    <source>
        <dbReference type="Proteomes" id="UP000054375"/>
    </source>
</evidence>
<dbReference type="GO" id="GO:0005506">
    <property type="term" value="F:iron ion binding"/>
    <property type="evidence" value="ECO:0007669"/>
    <property type="project" value="InterPro"/>
</dbReference>
<dbReference type="EMBL" id="LMWV01000017">
    <property type="protein sequence ID" value="KUN65240.1"/>
    <property type="molecule type" value="Genomic_DNA"/>
</dbReference>
<evidence type="ECO:0000256" key="2">
    <source>
        <dbReference type="RuleBase" id="RU000461"/>
    </source>
</evidence>
<protein>
    <submittedName>
        <fullName evidence="3">Cytochrome p450 CYP199A2</fullName>
        <ecNumber evidence="3">1.14.99.15</ecNumber>
    </submittedName>
    <submittedName>
        <fullName evidence="4">Monooxygenase</fullName>
    </submittedName>
</protein>
<dbReference type="PANTHER" id="PTHR46696:SF1">
    <property type="entry name" value="CYTOCHROME P450 YJIB-RELATED"/>
    <property type="match status" value="1"/>
</dbReference>
<dbReference type="SUPFAM" id="SSF48264">
    <property type="entry name" value="Cytochrome P450"/>
    <property type="match status" value="1"/>
</dbReference>
<accession>A0A101S0T7</accession>
<dbReference type="CDD" id="cd11037">
    <property type="entry name" value="CYP199A2-like"/>
    <property type="match status" value="1"/>
</dbReference>
<dbReference type="GO" id="GO:0018690">
    <property type="term" value="F:4-methoxybenzoate monooxygenase (O-demethylating) activity"/>
    <property type="evidence" value="ECO:0007669"/>
    <property type="project" value="UniProtKB-EC"/>
</dbReference>
<dbReference type="Gene3D" id="1.10.630.10">
    <property type="entry name" value="Cytochrome P450"/>
    <property type="match status" value="1"/>
</dbReference>